<dbReference type="PANTHER" id="PTHR11264:SF0">
    <property type="entry name" value="URACIL-DNA GLYCOSYLASE"/>
    <property type="match status" value="1"/>
</dbReference>
<dbReference type="SUPFAM" id="SSF52141">
    <property type="entry name" value="Uracil-DNA glycosylase-like"/>
    <property type="match status" value="1"/>
</dbReference>
<dbReference type="EMBL" id="CP009245">
    <property type="protein sequence ID" value="APT84643.1"/>
    <property type="molecule type" value="Genomic_DNA"/>
</dbReference>
<keyword evidence="13" id="KW-1185">Reference proteome</keyword>
<evidence type="ECO:0000259" key="11">
    <source>
        <dbReference type="SMART" id="SM00986"/>
    </source>
</evidence>
<protein>
    <recommendedName>
        <fullName evidence="4 8">Uracil-DNA glycosylase</fullName>
        <shortName evidence="8">UDG</shortName>
        <ecNumber evidence="4 8">3.2.2.27</ecNumber>
    </recommendedName>
</protein>
<evidence type="ECO:0000313" key="12">
    <source>
        <dbReference type="EMBL" id="APT84643.1"/>
    </source>
</evidence>
<feature type="domain" description="Uracil-DNA glycosylase-like" evidence="11">
    <location>
        <begin position="44"/>
        <end position="203"/>
    </location>
</feature>
<evidence type="ECO:0000256" key="1">
    <source>
        <dbReference type="ARBA" id="ARBA00001400"/>
    </source>
</evidence>
<dbReference type="STRING" id="1431546.CAQU_05690"/>
<dbReference type="HAMAP" id="MF_00148">
    <property type="entry name" value="UDG"/>
    <property type="match status" value="1"/>
</dbReference>
<keyword evidence="6 8" id="KW-0378">Hydrolase</keyword>
<dbReference type="InterPro" id="IPR018085">
    <property type="entry name" value="Ura-DNA_Glyclase_AS"/>
</dbReference>
<gene>
    <name evidence="8" type="primary">ung</name>
    <name evidence="12" type="ORF">CAQU_05690</name>
</gene>
<dbReference type="NCBIfam" id="NF003592">
    <property type="entry name" value="PRK05254.1-5"/>
    <property type="match status" value="1"/>
</dbReference>
<sequence>MHNSWKDTFAPLKDTINHLNDFLADQATNGPGFLPHHTNIWRAYTTDKNTIKVLILGQDPYPTPGHGIGLAFATTKDTQPLPKSLKNIYTELVNDQHIPMPQHGDLTAWTHQGVALINTVLTVAPKTPNSHKNQGWETITQHALSALDNRGTPLVAILWGAHAQKLRKYLPNTHTITSPHPSPLSAHRGFFGSQPFSATNQALIHQGAQPINWTIPPTH</sequence>
<dbReference type="Gene3D" id="3.40.470.10">
    <property type="entry name" value="Uracil-DNA glycosylase-like domain"/>
    <property type="match status" value="1"/>
</dbReference>
<name>A0A1L7CFT4_9CORY</name>
<dbReference type="SMART" id="SM00986">
    <property type="entry name" value="UDG"/>
    <property type="match status" value="1"/>
</dbReference>
<reference evidence="12 13" key="1">
    <citation type="submission" date="2014-08" db="EMBL/GenBank/DDBJ databases">
        <title>Complete genome sequence of Corynebacterium aquilae S-613T(T) (=DSM 44791(T)), isolated from the choana of a healthy golden eagle.</title>
        <authorList>
            <person name="Ruckert C."/>
            <person name="Albersmeier A."/>
            <person name="Winkler A."/>
            <person name="Kalinowski J."/>
        </authorList>
    </citation>
    <scope>NUCLEOTIDE SEQUENCE [LARGE SCALE GENOMIC DNA]</scope>
    <source>
        <strain evidence="12 13">S-613</strain>
    </source>
</reference>
<dbReference type="AlphaFoldDB" id="A0A1L7CFT4"/>
<evidence type="ECO:0000256" key="5">
    <source>
        <dbReference type="ARBA" id="ARBA00022763"/>
    </source>
</evidence>
<dbReference type="InterPro" id="IPR005122">
    <property type="entry name" value="Uracil-DNA_glycosylase-like"/>
</dbReference>
<organism evidence="12 13">
    <name type="scientific">Corynebacterium aquilae DSM 44791</name>
    <dbReference type="NCBI Taxonomy" id="1431546"/>
    <lineage>
        <taxon>Bacteria</taxon>
        <taxon>Bacillati</taxon>
        <taxon>Actinomycetota</taxon>
        <taxon>Actinomycetes</taxon>
        <taxon>Mycobacteriales</taxon>
        <taxon>Corynebacteriaceae</taxon>
        <taxon>Corynebacterium</taxon>
    </lineage>
</organism>
<comment type="function">
    <text evidence="2 8 10">Excises uracil residues from the DNA which can arise as a result of misincorporation of dUMP residues by DNA polymerase or due to deamination of cytosine.</text>
</comment>
<evidence type="ECO:0000256" key="9">
    <source>
        <dbReference type="PROSITE-ProRule" id="PRU10072"/>
    </source>
</evidence>
<evidence type="ECO:0000256" key="3">
    <source>
        <dbReference type="ARBA" id="ARBA00008184"/>
    </source>
</evidence>
<evidence type="ECO:0000256" key="8">
    <source>
        <dbReference type="HAMAP-Rule" id="MF_00148"/>
    </source>
</evidence>
<comment type="catalytic activity">
    <reaction evidence="1 8 10">
        <text>Hydrolyzes single-stranded DNA or mismatched double-stranded DNA and polynucleotides, releasing free uracil.</text>
        <dbReference type="EC" id="3.2.2.27"/>
    </reaction>
</comment>
<accession>A0A1L7CFT4</accession>
<dbReference type="EC" id="3.2.2.27" evidence="4 8"/>
<comment type="similarity">
    <text evidence="3 8 10">Belongs to the uracil-DNA glycosylase (UDG) superfamily. UNG family.</text>
</comment>
<evidence type="ECO:0000313" key="13">
    <source>
        <dbReference type="Proteomes" id="UP000185478"/>
    </source>
</evidence>
<dbReference type="PROSITE" id="PS00130">
    <property type="entry name" value="U_DNA_GLYCOSYLASE"/>
    <property type="match status" value="1"/>
</dbReference>
<dbReference type="Proteomes" id="UP000185478">
    <property type="component" value="Chromosome"/>
</dbReference>
<dbReference type="NCBIfam" id="NF003588">
    <property type="entry name" value="PRK05254.1-1"/>
    <property type="match status" value="1"/>
</dbReference>
<evidence type="ECO:0000256" key="10">
    <source>
        <dbReference type="RuleBase" id="RU003780"/>
    </source>
</evidence>
<dbReference type="GO" id="GO:0005737">
    <property type="term" value="C:cytoplasm"/>
    <property type="evidence" value="ECO:0007669"/>
    <property type="project" value="UniProtKB-SubCell"/>
</dbReference>
<dbReference type="KEGG" id="caqu:CAQU_05690"/>
<evidence type="ECO:0000256" key="4">
    <source>
        <dbReference type="ARBA" id="ARBA00012030"/>
    </source>
</evidence>
<evidence type="ECO:0000256" key="2">
    <source>
        <dbReference type="ARBA" id="ARBA00002631"/>
    </source>
</evidence>
<dbReference type="InterPro" id="IPR002043">
    <property type="entry name" value="UDG_fam1"/>
</dbReference>
<dbReference type="GO" id="GO:0004844">
    <property type="term" value="F:uracil DNA N-glycosylase activity"/>
    <property type="evidence" value="ECO:0007669"/>
    <property type="project" value="UniProtKB-UniRule"/>
</dbReference>
<evidence type="ECO:0000256" key="7">
    <source>
        <dbReference type="ARBA" id="ARBA00023204"/>
    </source>
</evidence>
<keyword evidence="7 8" id="KW-0234">DNA repair</keyword>
<dbReference type="InterPro" id="IPR036895">
    <property type="entry name" value="Uracil-DNA_glycosylase-like_sf"/>
</dbReference>
<dbReference type="NCBIfam" id="TIGR00628">
    <property type="entry name" value="ung"/>
    <property type="match status" value="1"/>
</dbReference>
<dbReference type="Pfam" id="PF03167">
    <property type="entry name" value="UDG"/>
    <property type="match status" value="1"/>
</dbReference>
<dbReference type="CDD" id="cd10027">
    <property type="entry name" value="UDG-F1-like"/>
    <property type="match status" value="1"/>
</dbReference>
<keyword evidence="8" id="KW-0963">Cytoplasm</keyword>
<keyword evidence="5 8" id="KW-0227">DNA damage</keyword>
<dbReference type="PANTHER" id="PTHR11264">
    <property type="entry name" value="URACIL-DNA GLYCOSYLASE"/>
    <property type="match status" value="1"/>
</dbReference>
<dbReference type="SMART" id="SM00987">
    <property type="entry name" value="UreE_C"/>
    <property type="match status" value="1"/>
</dbReference>
<feature type="active site" description="Proton acceptor" evidence="8 9">
    <location>
        <position position="59"/>
    </location>
</feature>
<dbReference type="GO" id="GO:0097510">
    <property type="term" value="P:base-excision repair, AP site formation via deaminated base removal"/>
    <property type="evidence" value="ECO:0007669"/>
    <property type="project" value="TreeGrafter"/>
</dbReference>
<evidence type="ECO:0000256" key="6">
    <source>
        <dbReference type="ARBA" id="ARBA00022801"/>
    </source>
</evidence>
<comment type="subcellular location">
    <subcellularLocation>
        <location evidence="8">Cytoplasm</location>
    </subcellularLocation>
</comment>
<proteinExistence type="inferred from homology"/>